<reference evidence="1" key="1">
    <citation type="submission" date="2014-11" db="EMBL/GenBank/DDBJ databases">
        <authorList>
            <person name="Amaro Gonzalez C."/>
        </authorList>
    </citation>
    <scope>NUCLEOTIDE SEQUENCE</scope>
</reference>
<sequence>MEISCPSDPHWCLPPGIASLLAEQQTLPLCHPYLHLSVPLPLRGTPVICTGTAYGELCLI</sequence>
<protein>
    <submittedName>
        <fullName evidence="1">Uncharacterized protein</fullName>
    </submittedName>
</protein>
<dbReference type="EMBL" id="GBXM01071328">
    <property type="protein sequence ID" value="JAH37249.1"/>
    <property type="molecule type" value="Transcribed_RNA"/>
</dbReference>
<proteinExistence type="predicted"/>
<accession>A0A0E9S764</accession>
<dbReference type="AlphaFoldDB" id="A0A0E9S764"/>
<organism evidence="1">
    <name type="scientific">Anguilla anguilla</name>
    <name type="common">European freshwater eel</name>
    <name type="synonym">Muraena anguilla</name>
    <dbReference type="NCBI Taxonomy" id="7936"/>
    <lineage>
        <taxon>Eukaryota</taxon>
        <taxon>Metazoa</taxon>
        <taxon>Chordata</taxon>
        <taxon>Craniata</taxon>
        <taxon>Vertebrata</taxon>
        <taxon>Euteleostomi</taxon>
        <taxon>Actinopterygii</taxon>
        <taxon>Neopterygii</taxon>
        <taxon>Teleostei</taxon>
        <taxon>Anguilliformes</taxon>
        <taxon>Anguillidae</taxon>
        <taxon>Anguilla</taxon>
    </lineage>
</organism>
<reference evidence="1" key="2">
    <citation type="journal article" date="2015" name="Fish Shellfish Immunol.">
        <title>Early steps in the European eel (Anguilla anguilla)-Vibrio vulnificus interaction in the gills: Role of the RtxA13 toxin.</title>
        <authorList>
            <person name="Callol A."/>
            <person name="Pajuelo D."/>
            <person name="Ebbesson L."/>
            <person name="Teles M."/>
            <person name="MacKenzie S."/>
            <person name="Amaro C."/>
        </authorList>
    </citation>
    <scope>NUCLEOTIDE SEQUENCE</scope>
</reference>
<name>A0A0E9S764_ANGAN</name>
<evidence type="ECO:0000313" key="1">
    <source>
        <dbReference type="EMBL" id="JAH37249.1"/>
    </source>
</evidence>